<organism evidence="2 3">
    <name type="scientific">Gymnopilus dilepis</name>
    <dbReference type="NCBI Taxonomy" id="231916"/>
    <lineage>
        <taxon>Eukaryota</taxon>
        <taxon>Fungi</taxon>
        <taxon>Dikarya</taxon>
        <taxon>Basidiomycota</taxon>
        <taxon>Agaricomycotina</taxon>
        <taxon>Agaricomycetes</taxon>
        <taxon>Agaricomycetidae</taxon>
        <taxon>Agaricales</taxon>
        <taxon>Agaricineae</taxon>
        <taxon>Hymenogastraceae</taxon>
        <taxon>Gymnopilus</taxon>
    </lineage>
</organism>
<keyword evidence="3" id="KW-1185">Reference proteome</keyword>
<keyword evidence="1" id="KW-1133">Transmembrane helix</keyword>
<protein>
    <submittedName>
        <fullName evidence="2">Uncharacterized protein</fullName>
    </submittedName>
</protein>
<keyword evidence="1" id="KW-0812">Transmembrane</keyword>
<evidence type="ECO:0000313" key="2">
    <source>
        <dbReference type="EMBL" id="PPR05318.1"/>
    </source>
</evidence>
<accession>A0A409YQN4</accession>
<evidence type="ECO:0000256" key="1">
    <source>
        <dbReference type="SAM" id="Phobius"/>
    </source>
</evidence>
<feature type="transmembrane region" description="Helical" evidence="1">
    <location>
        <begin position="52"/>
        <end position="72"/>
    </location>
</feature>
<gene>
    <name evidence="2" type="ORF">CVT26_011578</name>
</gene>
<dbReference type="Proteomes" id="UP000284706">
    <property type="component" value="Unassembled WGS sequence"/>
</dbReference>
<proteinExistence type="predicted"/>
<dbReference type="InParanoid" id="A0A409YQN4"/>
<reference evidence="2 3" key="1">
    <citation type="journal article" date="2018" name="Evol. Lett.">
        <title>Horizontal gene cluster transfer increased hallucinogenic mushroom diversity.</title>
        <authorList>
            <person name="Reynolds H.T."/>
            <person name="Vijayakumar V."/>
            <person name="Gluck-Thaler E."/>
            <person name="Korotkin H.B."/>
            <person name="Matheny P.B."/>
            <person name="Slot J.C."/>
        </authorList>
    </citation>
    <scope>NUCLEOTIDE SEQUENCE [LARGE SCALE GENOMIC DNA]</scope>
    <source>
        <strain evidence="2 3">SRW20</strain>
    </source>
</reference>
<comment type="caution">
    <text evidence="2">The sequence shown here is derived from an EMBL/GenBank/DDBJ whole genome shotgun (WGS) entry which is preliminary data.</text>
</comment>
<dbReference type="EMBL" id="NHYE01000489">
    <property type="protein sequence ID" value="PPR05318.1"/>
    <property type="molecule type" value="Genomic_DNA"/>
</dbReference>
<dbReference type="AlphaFoldDB" id="A0A409YQN4"/>
<evidence type="ECO:0000313" key="3">
    <source>
        <dbReference type="Proteomes" id="UP000284706"/>
    </source>
</evidence>
<dbReference type="OrthoDB" id="3267648at2759"/>
<dbReference type="InterPro" id="IPR032675">
    <property type="entry name" value="LRR_dom_sf"/>
</dbReference>
<sequence>MEVTSVRVFSRFIAVLVRSLGGFVAKRMPLYKEDWVAVERRRPSTRKRASPCILYSTTTFVFAGLMTSSFLFRSPLTYAKGAALTHKRRNFSKYPGSLQNFLLRCSTLKSLHRRFIYSPAPCEQLDLGLKKHIQGAKGNCTLWIDLHHCQQCGVNDQMIYTSTSQDENPNQLPLHPQARTQNLLSHIERFVQEDLKQPPSQHIDSVLWRVNNDFEPTPDAWRALDGLSPKHLTLIGGDYEDCSLAALSQLKHQWSDLHTLTLAGISSTTFAEDAPRILSRISSLTLDHCYGLHFVPLKATQLKELTIIENNACDIFISGIKDNPRLVHTLETLQIISSSSGNDFSYQYEPRDFRNSLKKCASLRQFAFSTSHADSLDTYLSSYLPLSIEHLTLHFTLTFPFLHHFDDWIHKASDPLWLPYLKSFEMTASEYPVTHSPPQLFDAFVVKRQELYRALKHSRPTMEIST</sequence>
<name>A0A409YQN4_9AGAR</name>
<keyword evidence="1" id="KW-0472">Membrane</keyword>
<dbReference type="Gene3D" id="3.80.10.10">
    <property type="entry name" value="Ribonuclease Inhibitor"/>
    <property type="match status" value="1"/>
</dbReference>